<evidence type="ECO:0000256" key="5">
    <source>
        <dbReference type="ARBA" id="ARBA00022692"/>
    </source>
</evidence>
<comment type="caution">
    <text evidence="13">The sequence shown here is derived from an EMBL/GenBank/DDBJ whole genome shotgun (WGS) entry which is preliminary data.</text>
</comment>
<reference evidence="13 14" key="1">
    <citation type="submission" date="2019-07" db="EMBL/GenBank/DDBJ databases">
        <title>Genomic Encyclopedia of Type Strains, Phase I: the one thousand microbial genomes (KMG-I) project.</title>
        <authorList>
            <person name="Kyrpides N."/>
        </authorList>
    </citation>
    <scope>NUCLEOTIDE SEQUENCE [LARGE SCALE GENOMIC DNA]</scope>
    <source>
        <strain evidence="13 14">DSM 375</strain>
    </source>
</reference>
<feature type="transmembrane region" description="Helical" evidence="11">
    <location>
        <begin position="158"/>
        <end position="179"/>
    </location>
</feature>
<dbReference type="GO" id="GO:0098719">
    <property type="term" value="P:sodium ion import across plasma membrane"/>
    <property type="evidence" value="ECO:0007669"/>
    <property type="project" value="TreeGrafter"/>
</dbReference>
<keyword evidence="11" id="KW-0997">Cell inner membrane</keyword>
<feature type="transmembrane region" description="Helical" evidence="11">
    <location>
        <begin position="362"/>
        <end position="389"/>
    </location>
</feature>
<keyword evidence="4" id="KW-1003">Cell membrane</keyword>
<keyword evidence="9 11" id="KW-0472">Membrane</keyword>
<feature type="transmembrane region" description="Helical" evidence="11">
    <location>
        <begin position="242"/>
        <end position="259"/>
    </location>
</feature>
<keyword evidence="5 11" id="KW-0812">Transmembrane</keyword>
<dbReference type="InterPro" id="IPR004709">
    <property type="entry name" value="NaH_exchanger"/>
</dbReference>
<feature type="transmembrane region" description="Helical" evidence="11">
    <location>
        <begin position="185"/>
        <end position="206"/>
    </location>
</feature>
<feature type="transmembrane region" description="Helical" evidence="11">
    <location>
        <begin position="57"/>
        <end position="74"/>
    </location>
</feature>
<evidence type="ECO:0000256" key="2">
    <source>
        <dbReference type="ARBA" id="ARBA00022448"/>
    </source>
</evidence>
<evidence type="ECO:0000256" key="11">
    <source>
        <dbReference type="RuleBase" id="RU366002"/>
    </source>
</evidence>
<feature type="transmembrane region" description="Helical" evidence="11">
    <location>
        <begin position="280"/>
        <end position="299"/>
    </location>
</feature>
<dbReference type="GO" id="GO:0015385">
    <property type="term" value="F:sodium:proton antiporter activity"/>
    <property type="evidence" value="ECO:0007669"/>
    <property type="project" value="InterPro"/>
</dbReference>
<proteinExistence type="inferred from homology"/>
<name>A0A562IYX3_9GAMM</name>
<dbReference type="GO" id="GO:0005886">
    <property type="term" value="C:plasma membrane"/>
    <property type="evidence" value="ECO:0007669"/>
    <property type="project" value="UniProtKB-SubCell"/>
</dbReference>
<evidence type="ECO:0000256" key="8">
    <source>
        <dbReference type="ARBA" id="ARBA00023065"/>
    </source>
</evidence>
<keyword evidence="10 11" id="KW-0739">Sodium transport</keyword>
<dbReference type="PRINTS" id="PR01084">
    <property type="entry name" value="NAHEXCHNGR"/>
</dbReference>
<dbReference type="Pfam" id="PF00999">
    <property type="entry name" value="Na_H_Exchanger"/>
    <property type="match status" value="1"/>
</dbReference>
<evidence type="ECO:0000256" key="3">
    <source>
        <dbReference type="ARBA" id="ARBA00022449"/>
    </source>
</evidence>
<evidence type="ECO:0000256" key="10">
    <source>
        <dbReference type="ARBA" id="ARBA00023201"/>
    </source>
</evidence>
<evidence type="ECO:0000256" key="4">
    <source>
        <dbReference type="ARBA" id="ARBA00022475"/>
    </source>
</evidence>
<evidence type="ECO:0000256" key="9">
    <source>
        <dbReference type="ARBA" id="ARBA00023136"/>
    </source>
</evidence>
<feature type="transmembrane region" description="Helical" evidence="11">
    <location>
        <begin position="6"/>
        <end position="25"/>
    </location>
</feature>
<protein>
    <submittedName>
        <fullName evidence="13">CPA1 family monovalent cation:H+ antiporter</fullName>
    </submittedName>
</protein>
<dbReference type="InterPro" id="IPR006153">
    <property type="entry name" value="Cation/H_exchanger_TM"/>
</dbReference>
<dbReference type="OrthoDB" id="9809206at2"/>
<dbReference type="GO" id="GO:0015386">
    <property type="term" value="F:potassium:proton antiporter activity"/>
    <property type="evidence" value="ECO:0007669"/>
    <property type="project" value="TreeGrafter"/>
</dbReference>
<dbReference type="EMBL" id="VLKG01000004">
    <property type="protein sequence ID" value="TWH75784.1"/>
    <property type="molecule type" value="Genomic_DNA"/>
</dbReference>
<feature type="transmembrane region" description="Helical" evidence="11">
    <location>
        <begin position="32"/>
        <end position="51"/>
    </location>
</feature>
<evidence type="ECO:0000259" key="12">
    <source>
        <dbReference type="Pfam" id="PF00999"/>
    </source>
</evidence>
<keyword evidence="2 11" id="KW-0813">Transport</keyword>
<dbReference type="GO" id="GO:0051453">
    <property type="term" value="P:regulation of intracellular pH"/>
    <property type="evidence" value="ECO:0007669"/>
    <property type="project" value="TreeGrafter"/>
</dbReference>
<dbReference type="InterPro" id="IPR018422">
    <property type="entry name" value="Cation/H_exchanger_CPA1"/>
</dbReference>
<organism evidence="13 14">
    <name type="scientific">Azomonas agilis</name>
    <dbReference type="NCBI Taxonomy" id="116849"/>
    <lineage>
        <taxon>Bacteria</taxon>
        <taxon>Pseudomonadati</taxon>
        <taxon>Pseudomonadota</taxon>
        <taxon>Gammaproteobacteria</taxon>
        <taxon>Pseudomonadales</taxon>
        <taxon>Pseudomonadaceae</taxon>
        <taxon>Azomonas</taxon>
    </lineage>
</organism>
<sequence length="551" mass="60206">MQTFSLILIMFVAVLFSSIIVRMLPFRLQIPVPLIQIALGASISMVAEWRLELDPQVFFLLFLPPLLFLDGWRIPKEGLFRDRGIILSLAIGLVVFTVIGAGYFIHWLIPSIPLGVAFALAAVISPTDPVAVSAIASRIPIPKRLMHILEGESLLNDASGLVCLRFAIASVLTGSFVLSDAVVDFLKLSLGGVAIGVTITLIITKAKIWVSKRFGEEVSAQILISLLLPFIVYLAAEHLHCSGILAAVASGITMGYSELSGQALALTRVRRTAVWDMLQFALNGLMFVLLGEQLPGIVANLSEILGEAGQPQDDGFWLLLLYYILVINLALGALRFIWVFISLRFTIFTGKDANNFRIGNAIHIAAVTSVAGVRGAISLAGVLTLPLFISAGYPFPARDLVIFLAAGVIIVSLIVASIGVPLLVRGLFIPSEPEEEQTEDLARNKSAEAAIRAIENAQYKMSETLPDASLYIEAAARVTDVYRHRINSQIAPVDGPMTPRALEEIEQQLRLIGLRAERAELFRMARTKELDEQLARKLIRKIDLMEAQNIR</sequence>
<comment type="subcellular location">
    <subcellularLocation>
        <location evidence="11">Cell inner membrane</location>
        <topology evidence="11">Multi-pass membrane protein</topology>
    </subcellularLocation>
    <subcellularLocation>
        <location evidence="1">Cell membrane</location>
        <topology evidence="1">Multi-pass membrane protein</topology>
    </subcellularLocation>
</comment>
<feature type="transmembrane region" description="Helical" evidence="11">
    <location>
        <begin position="401"/>
        <end position="424"/>
    </location>
</feature>
<keyword evidence="7 11" id="KW-0915">Sodium</keyword>
<keyword evidence="8 11" id="KW-0406">Ion transport</keyword>
<evidence type="ECO:0000256" key="1">
    <source>
        <dbReference type="ARBA" id="ARBA00004651"/>
    </source>
</evidence>
<dbReference type="Gene3D" id="6.10.140.1330">
    <property type="match status" value="1"/>
</dbReference>
<keyword evidence="3 11" id="KW-0050">Antiport</keyword>
<feature type="transmembrane region" description="Helical" evidence="11">
    <location>
        <begin position="218"/>
        <end position="236"/>
    </location>
</feature>
<keyword evidence="14" id="KW-1185">Reference proteome</keyword>
<accession>A0A562IYX3</accession>
<evidence type="ECO:0000313" key="13">
    <source>
        <dbReference type="EMBL" id="TWH75784.1"/>
    </source>
</evidence>
<dbReference type="AlphaFoldDB" id="A0A562IYX3"/>
<evidence type="ECO:0000313" key="14">
    <source>
        <dbReference type="Proteomes" id="UP000319627"/>
    </source>
</evidence>
<comment type="function">
    <text evidence="11">Na(+)/H(+) antiporter that extrudes sodium in exchange for external protons.</text>
</comment>
<dbReference type="InterPro" id="IPR004705">
    <property type="entry name" value="Cation/H_exchanger_CPA1_bac"/>
</dbReference>
<dbReference type="Proteomes" id="UP000319627">
    <property type="component" value="Unassembled WGS sequence"/>
</dbReference>
<feature type="domain" description="Cation/H+ exchanger transmembrane" evidence="12">
    <location>
        <begin position="18"/>
        <end position="425"/>
    </location>
</feature>
<comment type="similarity">
    <text evidence="11">Belongs to the monovalent cation:proton antiporter 1 (CPA1) transporter (TC 2.A.36) family.</text>
</comment>
<evidence type="ECO:0000256" key="6">
    <source>
        <dbReference type="ARBA" id="ARBA00022989"/>
    </source>
</evidence>
<comment type="caution">
    <text evidence="11">Lacks conserved residue(s) required for the propagation of feature annotation.</text>
</comment>
<dbReference type="NCBIfam" id="TIGR00831">
    <property type="entry name" value="a_cpa1"/>
    <property type="match status" value="1"/>
</dbReference>
<dbReference type="PANTHER" id="PTHR10110">
    <property type="entry name" value="SODIUM/HYDROGEN EXCHANGER"/>
    <property type="match status" value="1"/>
</dbReference>
<feature type="transmembrane region" description="Helical" evidence="11">
    <location>
        <begin position="115"/>
        <end position="137"/>
    </location>
</feature>
<feature type="transmembrane region" description="Helical" evidence="11">
    <location>
        <begin position="86"/>
        <end position="109"/>
    </location>
</feature>
<feature type="transmembrane region" description="Helical" evidence="11">
    <location>
        <begin position="319"/>
        <end position="341"/>
    </location>
</feature>
<evidence type="ECO:0000256" key="7">
    <source>
        <dbReference type="ARBA" id="ARBA00023053"/>
    </source>
</evidence>
<keyword evidence="6 11" id="KW-1133">Transmembrane helix</keyword>
<dbReference type="RefSeq" id="WP_144571021.1">
    <property type="nucleotide sequence ID" value="NZ_VLKG01000004.1"/>
</dbReference>
<gene>
    <name evidence="13" type="ORF">LX59_01294</name>
</gene>
<dbReference type="PANTHER" id="PTHR10110:SF86">
    <property type="entry name" value="SODIUM_HYDROGEN EXCHANGER 7"/>
    <property type="match status" value="1"/>
</dbReference>